<evidence type="ECO:0000313" key="2">
    <source>
        <dbReference type="WBParaSite" id="ECPE_0001085401-mRNA-1"/>
    </source>
</evidence>
<dbReference type="InterPro" id="IPR050951">
    <property type="entry name" value="Retrovirus_Pol_polyprotein"/>
</dbReference>
<reference evidence="2" key="1">
    <citation type="submission" date="2016-06" db="UniProtKB">
        <authorList>
            <consortium name="WormBaseParasite"/>
        </authorList>
    </citation>
    <scope>IDENTIFICATION</scope>
</reference>
<feature type="domain" description="Integrase catalytic" evidence="1">
    <location>
        <begin position="1"/>
        <end position="75"/>
    </location>
</feature>
<dbReference type="SUPFAM" id="SSF53098">
    <property type="entry name" value="Ribonuclease H-like"/>
    <property type="match status" value="1"/>
</dbReference>
<proteinExistence type="predicted"/>
<name>A0A183AV36_9TREM</name>
<sequence length="313" mass="35035">LISVSCRHVLTPPRHPQSNGAAENFVRTLKNAIASLNPGTFDELDRGVDNFLMLYRNAVHSTTGHIPAKLFKSRVLRTNLHLKSAEVVYHRGNDLRPSRGIVLDNLGQRVYRTLDLDDGTVPRRHMNYIPVQMLKTVQKNPEDLSDYSTKPAVIAENRSFIQAAADVVPNQMLSKLKPSSGLASVLESVKDTVSGDKDVSSANGTRSDGKKLASDATLFNLYPIQTERCGHAMLLSRLYPILSGEILRRTEQMIQHLAAKGYSPYPWTEKDTGFNIHISVELWHYGAIIVQKSITPRVMGFRQARIRWNQAVL</sequence>
<dbReference type="PROSITE" id="PS50994">
    <property type="entry name" value="INTEGRASE"/>
    <property type="match status" value="1"/>
</dbReference>
<accession>A0A183AV36</accession>
<evidence type="ECO:0000259" key="1">
    <source>
        <dbReference type="PROSITE" id="PS50994"/>
    </source>
</evidence>
<dbReference type="GO" id="GO:0015074">
    <property type="term" value="P:DNA integration"/>
    <property type="evidence" value="ECO:0007669"/>
    <property type="project" value="InterPro"/>
</dbReference>
<protein>
    <submittedName>
        <fullName evidence="2">Integrase catalytic domain-containing protein</fullName>
    </submittedName>
</protein>
<dbReference type="InterPro" id="IPR001584">
    <property type="entry name" value="Integrase_cat-core"/>
</dbReference>
<dbReference type="InterPro" id="IPR036397">
    <property type="entry name" value="RNaseH_sf"/>
</dbReference>
<dbReference type="WBParaSite" id="ECPE_0001085401-mRNA-1">
    <property type="protein sequence ID" value="ECPE_0001085401-mRNA-1"/>
    <property type="gene ID" value="ECPE_0001085401"/>
</dbReference>
<organism evidence="2">
    <name type="scientific">Echinostoma caproni</name>
    <dbReference type="NCBI Taxonomy" id="27848"/>
    <lineage>
        <taxon>Eukaryota</taxon>
        <taxon>Metazoa</taxon>
        <taxon>Spiralia</taxon>
        <taxon>Lophotrochozoa</taxon>
        <taxon>Platyhelminthes</taxon>
        <taxon>Trematoda</taxon>
        <taxon>Digenea</taxon>
        <taxon>Plagiorchiida</taxon>
        <taxon>Echinostomata</taxon>
        <taxon>Echinostomatoidea</taxon>
        <taxon>Echinostomatidae</taxon>
        <taxon>Echinostoma</taxon>
    </lineage>
</organism>
<dbReference type="InterPro" id="IPR012337">
    <property type="entry name" value="RNaseH-like_sf"/>
</dbReference>
<dbReference type="PANTHER" id="PTHR37984">
    <property type="entry name" value="PROTEIN CBG26694"/>
    <property type="match status" value="1"/>
</dbReference>
<dbReference type="GO" id="GO:0003676">
    <property type="term" value="F:nucleic acid binding"/>
    <property type="evidence" value="ECO:0007669"/>
    <property type="project" value="InterPro"/>
</dbReference>
<dbReference type="Gene3D" id="3.30.420.10">
    <property type="entry name" value="Ribonuclease H-like superfamily/Ribonuclease H"/>
    <property type="match status" value="1"/>
</dbReference>
<dbReference type="AlphaFoldDB" id="A0A183AV36"/>
<dbReference type="PANTHER" id="PTHR37984:SF5">
    <property type="entry name" value="PROTEIN NYNRIN-LIKE"/>
    <property type="match status" value="1"/>
</dbReference>